<keyword evidence="2" id="KW-1185">Reference proteome</keyword>
<accession>A0ABZ0Z4Z2</accession>
<dbReference type="Proteomes" id="UP001349343">
    <property type="component" value="Segment"/>
</dbReference>
<name>A0ABZ0Z4Z2_9CAUD</name>
<evidence type="ECO:0000313" key="1">
    <source>
        <dbReference type="EMBL" id="WQJ53149.1"/>
    </source>
</evidence>
<proteinExistence type="predicted"/>
<sequence>MVKQSQSPQRILKSILNPDERRQFLSSLPDNLFVAEDLEQSIDQWLDIQDDKDYVQQFYNVRDKIREYTSINTFQLQQPVFIQRDKHTNRIIFKESLSQFMTPENKRNYIDMLLMNMCPGNSEYILHTIFKEQDGFIIEHEPNGRNECPDLKVTWPDKTVSYIEVKSVLCSFFDDGTFKGKVNNAMKGIDQILNDMRQQETKDNKCGTNLRNITTVFFFYFNNPDTEEAEYFRTYVLPAPLAIDCEFNKDGTFKKLGQKSDTNFNTVLNLKIRSPYNKYNTLADRAMLIATGYTMNGQQSLISNAEGDYISKKELFEYYKQQIEYALNIDKPTSLLFDFEQLKANKFNKGPYATKEDKEYIKSTIKDFKIRINKQYGKGTVR</sequence>
<dbReference type="EMBL" id="OR769222">
    <property type="protein sequence ID" value="WQJ53149.1"/>
    <property type="molecule type" value="Genomic_DNA"/>
</dbReference>
<organism evidence="1 2">
    <name type="scientific">phage Lak_Megaphage_RVC_JS4_GC31</name>
    <dbReference type="NCBI Taxonomy" id="3109228"/>
    <lineage>
        <taxon>Viruses</taxon>
        <taxon>Duplodnaviria</taxon>
        <taxon>Heunggongvirae</taxon>
        <taxon>Uroviricota</taxon>
        <taxon>Caudoviricetes</taxon>
        <taxon>Caudoviricetes code 15 clade</taxon>
    </lineage>
</organism>
<protein>
    <submittedName>
        <fullName evidence="1">Uncharacterized protein</fullName>
    </submittedName>
</protein>
<evidence type="ECO:0000313" key="2">
    <source>
        <dbReference type="Proteomes" id="UP001349343"/>
    </source>
</evidence>
<reference evidence="1 2" key="1">
    <citation type="submission" date="2023-11" db="EMBL/GenBank/DDBJ databases">
        <authorList>
            <person name="Cook R."/>
            <person name="Crisci M."/>
            <person name="Pye H."/>
            <person name="Adriaenssens E."/>
            <person name="Santini J."/>
        </authorList>
    </citation>
    <scope>NUCLEOTIDE SEQUENCE [LARGE SCALE GENOMIC DNA]</scope>
    <source>
        <strain evidence="1">Lak_Megaphage_RVC_JS4_GC31</strain>
    </source>
</reference>